<keyword evidence="8" id="KW-1185">Reference proteome</keyword>
<protein>
    <submittedName>
        <fullName evidence="7">O-antigen ligase family protein</fullName>
    </submittedName>
</protein>
<keyword evidence="2 5" id="KW-0812">Transmembrane</keyword>
<evidence type="ECO:0000313" key="8">
    <source>
        <dbReference type="Proteomes" id="UP001431449"/>
    </source>
</evidence>
<name>A0ABT0GFW3_9GAMM</name>
<sequence>MSNLATASRIAANAAPTTSLRPHAWLRDTRYSLLSASVIVVLLVLMIAPEGFDYSQLGVSSAPTSGGLLSRLAWLGALVAGAAVVVWRARFSLVFVRWLNPFLLAFAVLAIVSVAWSIDPQVTARRGLRVMAIVLGCSAFALMGWHARRFQNLLRPVISAVLVGSLMFGMLLPVLAIHQETHGVLAGAWHGLASHKNGLGDIACVGLILWFHAWLCRDVRGLSASVGLGISLACLLLSRSSTSLIAAVFTLCFLALFLRFPRELRHFMPYLAAIFVLTLLAFSIALIDIVPGSQLLLEPVAMLTGKDLSFTGRTVIWFITLEHVQLHPLLGSGYGAYWTGPIAGTPSYEFVRLMYFYPGSAHNGYLDVLNDLGAVGLLVLLGYLLVFLIQSLRLLKVDRAQSSLYLALFLHQSISNLSESRWLSVFSVDFVIMTLATTTLARALLEQHWRGRKLRLAAASVNPLGRTDSLSAGGRPA</sequence>
<feature type="transmembrane region" description="Helical" evidence="5">
    <location>
        <begin position="68"/>
        <end position="86"/>
    </location>
</feature>
<dbReference type="Pfam" id="PF04932">
    <property type="entry name" value="Wzy_C"/>
    <property type="match status" value="1"/>
</dbReference>
<evidence type="ECO:0000256" key="4">
    <source>
        <dbReference type="ARBA" id="ARBA00023136"/>
    </source>
</evidence>
<proteinExistence type="predicted"/>
<feature type="transmembrane region" description="Helical" evidence="5">
    <location>
        <begin position="267"/>
        <end position="287"/>
    </location>
</feature>
<keyword evidence="7" id="KW-0436">Ligase</keyword>
<feature type="transmembrane region" description="Helical" evidence="5">
    <location>
        <begin position="372"/>
        <end position="390"/>
    </location>
</feature>
<comment type="subcellular location">
    <subcellularLocation>
        <location evidence="1">Membrane</location>
        <topology evidence="1">Multi-pass membrane protein</topology>
    </subcellularLocation>
</comment>
<evidence type="ECO:0000259" key="6">
    <source>
        <dbReference type="Pfam" id="PF04932"/>
    </source>
</evidence>
<organism evidence="7 8">
    <name type="scientific">Pseudomarimonas salicorniae</name>
    <dbReference type="NCBI Taxonomy" id="2933270"/>
    <lineage>
        <taxon>Bacteria</taxon>
        <taxon>Pseudomonadati</taxon>
        <taxon>Pseudomonadota</taxon>
        <taxon>Gammaproteobacteria</taxon>
        <taxon>Lysobacterales</taxon>
        <taxon>Lysobacteraceae</taxon>
        <taxon>Pseudomarimonas</taxon>
    </lineage>
</organism>
<keyword evidence="4 5" id="KW-0472">Membrane</keyword>
<feature type="transmembrane region" description="Helical" evidence="5">
    <location>
        <begin position="198"/>
        <end position="215"/>
    </location>
</feature>
<dbReference type="GO" id="GO:0016874">
    <property type="term" value="F:ligase activity"/>
    <property type="evidence" value="ECO:0007669"/>
    <property type="project" value="UniProtKB-KW"/>
</dbReference>
<accession>A0ABT0GFW3</accession>
<feature type="transmembrane region" description="Helical" evidence="5">
    <location>
        <begin position="222"/>
        <end position="238"/>
    </location>
</feature>
<feature type="transmembrane region" description="Helical" evidence="5">
    <location>
        <begin position="128"/>
        <end position="145"/>
    </location>
</feature>
<evidence type="ECO:0000256" key="3">
    <source>
        <dbReference type="ARBA" id="ARBA00022989"/>
    </source>
</evidence>
<dbReference type="EMBL" id="JALNMH010000003">
    <property type="protein sequence ID" value="MCK7593084.1"/>
    <property type="molecule type" value="Genomic_DNA"/>
</dbReference>
<dbReference type="Proteomes" id="UP001431449">
    <property type="component" value="Unassembled WGS sequence"/>
</dbReference>
<comment type="caution">
    <text evidence="7">The sequence shown here is derived from an EMBL/GenBank/DDBJ whole genome shotgun (WGS) entry which is preliminary data.</text>
</comment>
<dbReference type="InterPro" id="IPR051533">
    <property type="entry name" value="WaaL-like"/>
</dbReference>
<evidence type="ECO:0000313" key="7">
    <source>
        <dbReference type="EMBL" id="MCK7593084.1"/>
    </source>
</evidence>
<feature type="domain" description="O-antigen ligase-related" evidence="6">
    <location>
        <begin position="228"/>
        <end position="381"/>
    </location>
</feature>
<evidence type="ECO:0000256" key="1">
    <source>
        <dbReference type="ARBA" id="ARBA00004141"/>
    </source>
</evidence>
<dbReference type="InterPro" id="IPR007016">
    <property type="entry name" value="O-antigen_ligase-rel_domated"/>
</dbReference>
<evidence type="ECO:0000256" key="2">
    <source>
        <dbReference type="ARBA" id="ARBA00022692"/>
    </source>
</evidence>
<dbReference type="PANTHER" id="PTHR37422:SF17">
    <property type="entry name" value="O-ANTIGEN LIGASE"/>
    <property type="match status" value="1"/>
</dbReference>
<feature type="transmembrane region" description="Helical" evidence="5">
    <location>
        <begin position="31"/>
        <end position="48"/>
    </location>
</feature>
<dbReference type="PANTHER" id="PTHR37422">
    <property type="entry name" value="TEICHURONIC ACID BIOSYNTHESIS PROTEIN TUAE"/>
    <property type="match status" value="1"/>
</dbReference>
<feature type="transmembrane region" description="Helical" evidence="5">
    <location>
        <begin position="244"/>
        <end position="260"/>
    </location>
</feature>
<evidence type="ECO:0000256" key="5">
    <source>
        <dbReference type="SAM" id="Phobius"/>
    </source>
</evidence>
<reference evidence="7" key="1">
    <citation type="submission" date="2022-04" db="EMBL/GenBank/DDBJ databases">
        <title>Lysobacter sp. CAU 1642 isolated from sea sand.</title>
        <authorList>
            <person name="Kim W."/>
        </authorList>
    </citation>
    <scope>NUCLEOTIDE SEQUENCE</scope>
    <source>
        <strain evidence="7">CAU 1642</strain>
    </source>
</reference>
<gene>
    <name evidence="7" type="ORF">M0G41_05295</name>
</gene>
<feature type="transmembrane region" description="Helical" evidence="5">
    <location>
        <begin position="424"/>
        <end position="445"/>
    </location>
</feature>
<feature type="transmembrane region" description="Helical" evidence="5">
    <location>
        <begin position="157"/>
        <end position="178"/>
    </location>
</feature>
<dbReference type="RefSeq" id="WP_248206109.1">
    <property type="nucleotide sequence ID" value="NZ_JALNMH010000003.1"/>
</dbReference>
<feature type="transmembrane region" description="Helical" evidence="5">
    <location>
        <begin position="98"/>
        <end position="116"/>
    </location>
</feature>
<keyword evidence="3 5" id="KW-1133">Transmembrane helix</keyword>